<gene>
    <name evidence="1" type="ORF">SAMN04488087_1159</name>
</gene>
<protein>
    <submittedName>
        <fullName evidence="1">Uncharacterized protein</fullName>
    </submittedName>
</protein>
<dbReference type="STRING" id="633813.SAMN04488087_1159"/>
<evidence type="ECO:0000313" key="2">
    <source>
        <dbReference type="Proteomes" id="UP000185812"/>
    </source>
</evidence>
<accession>A0A1M6SNL0</accession>
<sequence length="66" mass="7496">MSPGPELPGSQECRQEMGCGLPGLCPLLFPGQVSFCPVKLLFAYLLNHQSLLQEFEDLFYFLYLLR</sequence>
<reference evidence="2" key="1">
    <citation type="submission" date="2016-11" db="EMBL/GenBank/DDBJ databases">
        <authorList>
            <person name="Varghese N."/>
            <person name="Submissions S."/>
        </authorList>
    </citation>
    <scope>NUCLEOTIDE SEQUENCE [LARGE SCALE GENOMIC DNA]</scope>
    <source>
        <strain evidence="2">DSM 22212</strain>
    </source>
</reference>
<keyword evidence="2" id="KW-1185">Reference proteome</keyword>
<proteinExistence type="predicted"/>
<name>A0A1M6SNL0_9BACT</name>
<dbReference type="Proteomes" id="UP000185812">
    <property type="component" value="Unassembled WGS sequence"/>
</dbReference>
<organism evidence="1 2">
    <name type="scientific">Rhodothermus profundi</name>
    <dbReference type="NCBI Taxonomy" id="633813"/>
    <lineage>
        <taxon>Bacteria</taxon>
        <taxon>Pseudomonadati</taxon>
        <taxon>Rhodothermota</taxon>
        <taxon>Rhodothermia</taxon>
        <taxon>Rhodothermales</taxon>
        <taxon>Rhodothermaceae</taxon>
        <taxon>Rhodothermus</taxon>
    </lineage>
</organism>
<evidence type="ECO:0000313" key="1">
    <source>
        <dbReference type="EMBL" id="SHK46209.1"/>
    </source>
</evidence>
<dbReference type="EMBL" id="FRAU01000003">
    <property type="protein sequence ID" value="SHK46209.1"/>
    <property type="molecule type" value="Genomic_DNA"/>
</dbReference>
<dbReference type="AlphaFoldDB" id="A0A1M6SNL0"/>